<dbReference type="OrthoDB" id="2441051at2759"/>
<organism evidence="2 3">
    <name type="scientific">Coemansia reversa (strain ATCC 12441 / NRRL 1564)</name>
    <dbReference type="NCBI Taxonomy" id="763665"/>
    <lineage>
        <taxon>Eukaryota</taxon>
        <taxon>Fungi</taxon>
        <taxon>Fungi incertae sedis</taxon>
        <taxon>Zoopagomycota</taxon>
        <taxon>Kickxellomycotina</taxon>
        <taxon>Kickxellomycetes</taxon>
        <taxon>Kickxellales</taxon>
        <taxon>Kickxellaceae</taxon>
        <taxon>Coemansia</taxon>
    </lineage>
</organism>
<reference evidence="2 3" key="1">
    <citation type="journal article" date="2015" name="Genome Biol. Evol.">
        <title>Phylogenomic analyses indicate that early fungi evolved digesting cell walls of algal ancestors of land plants.</title>
        <authorList>
            <person name="Chang Y."/>
            <person name="Wang S."/>
            <person name="Sekimoto S."/>
            <person name="Aerts A.L."/>
            <person name="Choi C."/>
            <person name="Clum A."/>
            <person name="LaButti K.M."/>
            <person name="Lindquist E.A."/>
            <person name="Yee Ngan C."/>
            <person name="Ohm R.A."/>
            <person name="Salamov A.A."/>
            <person name="Grigoriev I.V."/>
            <person name="Spatafora J.W."/>
            <person name="Berbee M.L."/>
        </authorList>
    </citation>
    <scope>NUCLEOTIDE SEQUENCE [LARGE SCALE GENOMIC DNA]</scope>
    <source>
        <strain evidence="2 3">NRRL 1564</strain>
    </source>
</reference>
<evidence type="ECO:0000313" key="3">
    <source>
        <dbReference type="Proteomes" id="UP000242474"/>
    </source>
</evidence>
<dbReference type="EMBL" id="KZ303500">
    <property type="protein sequence ID" value="PIA16288.1"/>
    <property type="molecule type" value="Genomic_DNA"/>
</dbReference>
<accession>A0A2G5BB97</accession>
<evidence type="ECO:0000313" key="2">
    <source>
        <dbReference type="EMBL" id="PIA16288.1"/>
    </source>
</evidence>
<sequence length="91" mass="10148">MGRSAKAFKRPTRKEKALRNMTESGRSNVLPSTTHEKRPQNHTRTSNSGVSKSKSTRIRTRARAAGAAASAAVNKFPKNAQKKDYMDLFDR</sequence>
<protein>
    <submittedName>
        <fullName evidence="2">Uncharacterized protein</fullName>
    </submittedName>
</protein>
<name>A0A2G5BB97_COERN</name>
<dbReference type="Proteomes" id="UP000242474">
    <property type="component" value="Unassembled WGS sequence"/>
</dbReference>
<dbReference type="AlphaFoldDB" id="A0A2G5BB97"/>
<keyword evidence="3" id="KW-1185">Reference proteome</keyword>
<feature type="compositionally biased region" description="Polar residues" evidence="1">
    <location>
        <begin position="21"/>
        <end position="33"/>
    </location>
</feature>
<feature type="compositionally biased region" description="Basic residues" evidence="1">
    <location>
        <begin position="1"/>
        <end position="13"/>
    </location>
</feature>
<feature type="region of interest" description="Disordered" evidence="1">
    <location>
        <begin position="1"/>
        <end position="57"/>
    </location>
</feature>
<gene>
    <name evidence="2" type="ORF">COEREDRAFT_81273</name>
</gene>
<proteinExistence type="predicted"/>
<evidence type="ECO:0000256" key="1">
    <source>
        <dbReference type="SAM" id="MobiDB-lite"/>
    </source>
</evidence>